<name>U2CRB3_9BACE</name>
<comment type="caution">
    <text evidence="1">The sequence shown here is derived from an EMBL/GenBank/DDBJ whole genome shotgun (WGS) entry which is preliminary data.</text>
</comment>
<dbReference type="HOGENOM" id="CLU_3114720_0_0_10"/>
<proteinExistence type="predicted"/>
<dbReference type="AlphaFoldDB" id="U2CRB3"/>
<accession>U2CRB3</accession>
<dbReference type="Proteomes" id="UP000016496">
    <property type="component" value="Unassembled WGS sequence"/>
</dbReference>
<evidence type="ECO:0000313" key="2">
    <source>
        <dbReference type="Proteomes" id="UP000016496"/>
    </source>
</evidence>
<organism evidence="1 2">
    <name type="scientific">Bacteroides pyogenes F0041</name>
    <dbReference type="NCBI Taxonomy" id="1321819"/>
    <lineage>
        <taxon>Bacteria</taxon>
        <taxon>Pseudomonadati</taxon>
        <taxon>Bacteroidota</taxon>
        <taxon>Bacteroidia</taxon>
        <taxon>Bacteroidales</taxon>
        <taxon>Bacteroidaceae</taxon>
        <taxon>Bacteroides</taxon>
    </lineage>
</organism>
<gene>
    <name evidence="1" type="ORF">HMPREF1981_00839</name>
</gene>
<dbReference type="EMBL" id="AWSV01000052">
    <property type="protein sequence ID" value="ERI86608.1"/>
    <property type="molecule type" value="Genomic_DNA"/>
</dbReference>
<sequence>MALVPILLIAYSLFIMFSSLIHLVLAEALSIRITLFKKAFAFQKVFALQQ</sequence>
<reference evidence="1 2" key="1">
    <citation type="submission" date="2013-08" db="EMBL/GenBank/DDBJ databases">
        <authorList>
            <person name="Weinstock G."/>
            <person name="Sodergren E."/>
            <person name="Wylie T."/>
            <person name="Fulton L."/>
            <person name="Fulton R."/>
            <person name="Fronick C."/>
            <person name="O'Laughlin M."/>
            <person name="Godfrey J."/>
            <person name="Miner T."/>
            <person name="Herter B."/>
            <person name="Appelbaum E."/>
            <person name="Cordes M."/>
            <person name="Lek S."/>
            <person name="Wollam A."/>
            <person name="Pepin K.H."/>
            <person name="Palsikar V.B."/>
            <person name="Mitreva M."/>
            <person name="Wilson R.K."/>
        </authorList>
    </citation>
    <scope>NUCLEOTIDE SEQUENCE [LARGE SCALE GENOMIC DNA]</scope>
    <source>
        <strain evidence="1 2">F0041</strain>
    </source>
</reference>
<protein>
    <submittedName>
        <fullName evidence="1">Uncharacterized protein</fullName>
    </submittedName>
</protein>
<evidence type="ECO:0000313" key="1">
    <source>
        <dbReference type="EMBL" id="ERI86608.1"/>
    </source>
</evidence>